<organism evidence="8 9">
    <name type="scientific">Entamoeba histolytica</name>
    <dbReference type="NCBI Taxonomy" id="5759"/>
    <lineage>
        <taxon>Eukaryota</taxon>
        <taxon>Amoebozoa</taxon>
        <taxon>Evosea</taxon>
        <taxon>Archamoebae</taxon>
        <taxon>Mastigamoebida</taxon>
        <taxon>Entamoebidae</taxon>
        <taxon>Entamoeba</taxon>
    </lineage>
</organism>
<dbReference type="OMA" id="SEEFNTH"/>
<dbReference type="GO" id="GO:0006897">
    <property type="term" value="P:endocytosis"/>
    <property type="evidence" value="ECO:0007669"/>
    <property type="project" value="TreeGrafter"/>
</dbReference>
<dbReference type="InterPro" id="IPR043153">
    <property type="entry name" value="DENN_C"/>
</dbReference>
<accession>A0A5K1V014</accession>
<dbReference type="InterPro" id="IPR001194">
    <property type="entry name" value="cDENN_dom"/>
</dbReference>
<dbReference type="Pfam" id="PF02141">
    <property type="entry name" value="DENN"/>
    <property type="match status" value="1"/>
</dbReference>
<dbReference type="GO" id="GO:1901981">
    <property type="term" value="F:phosphatidylinositol phosphate binding"/>
    <property type="evidence" value="ECO:0007669"/>
    <property type="project" value="TreeGrafter"/>
</dbReference>
<dbReference type="VEuPathDB" id="AmoebaDB:KM1_078590"/>
<dbReference type="GO" id="GO:0005085">
    <property type="term" value="F:guanyl-nucleotide exchange factor activity"/>
    <property type="evidence" value="ECO:0007669"/>
    <property type="project" value="InterPro"/>
</dbReference>
<feature type="domain" description="UDENN" evidence="7">
    <location>
        <begin position="5"/>
        <end position="394"/>
    </location>
</feature>
<dbReference type="GO" id="GO:0032456">
    <property type="term" value="P:endocytic recycling"/>
    <property type="evidence" value="ECO:0007669"/>
    <property type="project" value="TreeGrafter"/>
</dbReference>
<evidence type="ECO:0000313" key="8">
    <source>
        <dbReference type="EMBL" id="GAT94007.1"/>
    </source>
</evidence>
<dbReference type="Proteomes" id="UP000078387">
    <property type="component" value="Unassembled WGS sequence"/>
</dbReference>
<dbReference type="GO" id="GO:0046872">
    <property type="term" value="F:metal ion binding"/>
    <property type="evidence" value="ECO:0007669"/>
    <property type="project" value="UniProtKB-KW"/>
</dbReference>
<keyword evidence="4" id="KW-0968">Cytoplasmic vesicle</keyword>
<protein>
    <submittedName>
        <fullName evidence="8">Protein with denn and lim domains</fullName>
    </submittedName>
</protein>
<dbReference type="SMART" id="SM00801">
    <property type="entry name" value="dDENN"/>
    <property type="match status" value="1"/>
</dbReference>
<dbReference type="VEuPathDB" id="AmoebaDB:EHI7A_039270"/>
<sequence length="533" mass="61947">MEKQEKLIENIIHFKCTQIEEGMSYECISQHPYKDTVLQHMVFPFCFPEGDSMINKKDGLNYHIDYEKQESFAFILTDISANRRYVYCRRFSNFKFPECFCIIAERPFESLFKKILDKAVAIRKISINLLSKFFEDIAKQNVPSINGVLTNISFHHIPYEISSEEDFSKHHSSNVLNILKLFGASFLVDIIGDIMMERKFVFLSNSIGSLSDTILTLTSLIYPFVWHHVLIPILPVQLASYPTAPMPYLIGIKTSLWEHVKKECDGGMEDTIVIDLEKGQQIEGPVFPMVFTSPSSILLRSQLSLIQNDPDPDENIELKNDTIYNMFQLFFFKIFHNYFQCFKANPGGRIKYSFDRDAFVSKLSEDDKLFFESFEDSQMCFMFFNTRAEQKSDEYQIEALCPFNRLPPKESYGFVDCGFVMENLDSGESISMVCRFCNLLITGEDPCSQRGNELYHTKCFRCCCCAKILEGNKLANCERLKCVYCHRSQKPELTISEIQARIDSKEKRKLTKTEKLVSKTFKKRFENEKLQQN</sequence>
<reference evidence="8 9" key="1">
    <citation type="submission" date="2016-05" db="EMBL/GenBank/DDBJ databases">
        <title>First whole genome sequencing of Entamoeba histolytica HM1:IMSS-clone-6.</title>
        <authorList>
            <person name="Mukherjee Avik.K."/>
            <person name="Izumyama S."/>
            <person name="Nakada-Tsukui K."/>
            <person name="Nozaki T."/>
        </authorList>
    </citation>
    <scope>NUCLEOTIDE SEQUENCE [LARGE SCALE GENOMIC DNA]</scope>
    <source>
        <strain evidence="8 9">HM1:IMSS clone 6</strain>
    </source>
</reference>
<dbReference type="PANTHER" id="PTHR13196:SF14">
    <property type="entry name" value="UDENN DOMAIN-CONTAINING PROTEIN"/>
    <property type="match status" value="1"/>
</dbReference>
<dbReference type="GO" id="GO:0030136">
    <property type="term" value="C:clathrin-coated vesicle"/>
    <property type="evidence" value="ECO:0007669"/>
    <property type="project" value="UniProtKB-SubCell"/>
</dbReference>
<dbReference type="Gene3D" id="2.10.110.10">
    <property type="entry name" value="Cysteine Rich Protein"/>
    <property type="match status" value="1"/>
</dbReference>
<keyword evidence="2 5" id="KW-0479">Metal-binding</keyword>
<dbReference type="Pfam" id="PF03456">
    <property type="entry name" value="uDENN"/>
    <property type="match status" value="1"/>
</dbReference>
<dbReference type="SMART" id="SM00132">
    <property type="entry name" value="LIM"/>
    <property type="match status" value="1"/>
</dbReference>
<dbReference type="AlphaFoldDB" id="A0A5K1V014"/>
<comment type="subcellular location">
    <subcellularLocation>
        <location evidence="1">Cytoplasmic vesicle</location>
        <location evidence="1">Clathrin-coated vesicle</location>
    </subcellularLocation>
</comment>
<evidence type="ECO:0000256" key="1">
    <source>
        <dbReference type="ARBA" id="ARBA00004132"/>
    </source>
</evidence>
<evidence type="ECO:0000256" key="4">
    <source>
        <dbReference type="ARBA" id="ARBA00023329"/>
    </source>
</evidence>
<evidence type="ECO:0000256" key="5">
    <source>
        <dbReference type="PROSITE-ProRule" id="PRU00125"/>
    </source>
</evidence>
<dbReference type="EMBL" id="BDEQ01000001">
    <property type="protein sequence ID" value="GAT94007.1"/>
    <property type="molecule type" value="Genomic_DNA"/>
</dbReference>
<dbReference type="VEuPathDB" id="AmoebaDB:EHI_010550"/>
<dbReference type="InterPro" id="IPR040032">
    <property type="entry name" value="DENND1A/B/C"/>
</dbReference>
<dbReference type="PROSITE" id="PS50211">
    <property type="entry name" value="DENN"/>
    <property type="match status" value="1"/>
</dbReference>
<keyword evidence="5" id="KW-0440">LIM domain</keyword>
<keyword evidence="3 5" id="KW-0862">Zinc</keyword>
<proteinExistence type="predicted"/>
<dbReference type="PROSITE" id="PS00478">
    <property type="entry name" value="LIM_DOMAIN_1"/>
    <property type="match status" value="1"/>
</dbReference>
<comment type="caution">
    <text evidence="8">The sequence shown here is derived from an EMBL/GenBank/DDBJ whole genome shotgun (WGS) entry which is preliminary data.</text>
</comment>
<name>A0A5K1V014_ENTHI</name>
<evidence type="ECO:0000259" key="7">
    <source>
        <dbReference type="PROSITE" id="PS50211"/>
    </source>
</evidence>
<dbReference type="GO" id="GO:0005829">
    <property type="term" value="C:cytosol"/>
    <property type="evidence" value="ECO:0007669"/>
    <property type="project" value="TreeGrafter"/>
</dbReference>
<dbReference type="InterPro" id="IPR005112">
    <property type="entry name" value="dDENN_dom"/>
</dbReference>
<dbReference type="VEuPathDB" id="AmoebaDB:EHI5A_066110"/>
<dbReference type="PANTHER" id="PTHR13196">
    <property type="entry name" value="DENN DOMAIN-CONTAINING"/>
    <property type="match status" value="1"/>
</dbReference>
<evidence type="ECO:0000313" key="9">
    <source>
        <dbReference type="Proteomes" id="UP000078387"/>
    </source>
</evidence>
<dbReference type="InterPro" id="IPR001781">
    <property type="entry name" value="Znf_LIM"/>
</dbReference>
<dbReference type="Gene3D" id="3.30.450.200">
    <property type="match status" value="1"/>
</dbReference>
<dbReference type="VEuPathDB" id="AmoebaDB:EHI8A_038480"/>
<evidence type="ECO:0000256" key="2">
    <source>
        <dbReference type="ARBA" id="ARBA00022723"/>
    </source>
</evidence>
<dbReference type="PROSITE" id="PS50023">
    <property type="entry name" value="LIM_DOMAIN_2"/>
    <property type="match status" value="1"/>
</dbReference>
<dbReference type="SMART" id="SM00799">
    <property type="entry name" value="DENN"/>
    <property type="match status" value="1"/>
</dbReference>
<dbReference type="SMART" id="SM00800">
    <property type="entry name" value="uDENN"/>
    <property type="match status" value="1"/>
</dbReference>
<feature type="domain" description="LIM zinc-binding" evidence="6">
    <location>
        <begin position="432"/>
        <end position="495"/>
    </location>
</feature>
<evidence type="ECO:0000256" key="3">
    <source>
        <dbReference type="ARBA" id="ARBA00022833"/>
    </source>
</evidence>
<dbReference type="InterPro" id="IPR005113">
    <property type="entry name" value="uDENN_dom"/>
</dbReference>
<evidence type="ECO:0000259" key="6">
    <source>
        <dbReference type="PROSITE" id="PS50023"/>
    </source>
</evidence>
<dbReference type="InterPro" id="IPR037516">
    <property type="entry name" value="Tripartite_DENN"/>
</dbReference>
<dbReference type="Gene3D" id="3.40.50.11500">
    <property type="match status" value="1"/>
</dbReference>
<gene>
    <name evidence="8" type="ORF">CL6EHI_010550</name>
</gene>